<feature type="domain" description="Glycosyltransferase 2-like" evidence="1">
    <location>
        <begin position="5"/>
        <end position="108"/>
    </location>
</feature>
<evidence type="ECO:0000313" key="2">
    <source>
        <dbReference type="EMBL" id="PJE76482.1"/>
    </source>
</evidence>
<dbReference type="InterPro" id="IPR001173">
    <property type="entry name" value="Glyco_trans_2-like"/>
</dbReference>
<comment type="caution">
    <text evidence="2">The sequence shown here is derived from an EMBL/GenBank/DDBJ whole genome shotgun (WGS) entry which is preliminary data.</text>
</comment>
<dbReference type="PANTHER" id="PTHR43685:SF2">
    <property type="entry name" value="GLYCOSYLTRANSFERASE 2-LIKE DOMAIN-CONTAINING PROTEIN"/>
    <property type="match status" value="1"/>
</dbReference>
<evidence type="ECO:0000259" key="1">
    <source>
        <dbReference type="Pfam" id="PF00535"/>
    </source>
</evidence>
<proteinExistence type="predicted"/>
<reference evidence="3" key="1">
    <citation type="submission" date="2017-09" db="EMBL/GenBank/DDBJ databases">
        <title>Depth-based differentiation of microbial function through sediment-hosted aquifers and enrichment of novel symbionts in the deep terrestrial subsurface.</title>
        <authorList>
            <person name="Probst A.J."/>
            <person name="Ladd B."/>
            <person name="Jarett J.K."/>
            <person name="Geller-Mcgrath D.E."/>
            <person name="Sieber C.M.K."/>
            <person name="Emerson J.B."/>
            <person name="Anantharaman K."/>
            <person name="Thomas B.C."/>
            <person name="Malmstrom R."/>
            <person name="Stieglmeier M."/>
            <person name="Klingl A."/>
            <person name="Woyke T."/>
            <person name="Ryan C.M."/>
            <person name="Banfield J.F."/>
        </authorList>
    </citation>
    <scope>NUCLEOTIDE SEQUENCE [LARGE SCALE GENOMIC DNA]</scope>
</reference>
<name>A0A2M8LGA1_9BACT</name>
<dbReference type="Proteomes" id="UP000231436">
    <property type="component" value="Unassembled WGS sequence"/>
</dbReference>
<dbReference type="EMBL" id="PFEU01000018">
    <property type="protein sequence ID" value="PJE76482.1"/>
    <property type="molecule type" value="Genomic_DNA"/>
</dbReference>
<dbReference type="AlphaFoldDB" id="A0A2M8LGA1"/>
<evidence type="ECO:0000313" key="3">
    <source>
        <dbReference type="Proteomes" id="UP000231436"/>
    </source>
</evidence>
<dbReference type="InterPro" id="IPR029044">
    <property type="entry name" value="Nucleotide-diphossugar_trans"/>
</dbReference>
<protein>
    <recommendedName>
        <fullName evidence="1">Glycosyltransferase 2-like domain-containing protein</fullName>
    </recommendedName>
</protein>
<gene>
    <name evidence="2" type="ORF">COV05_03890</name>
</gene>
<accession>A0A2M8LGA1</accession>
<dbReference type="PANTHER" id="PTHR43685">
    <property type="entry name" value="GLYCOSYLTRANSFERASE"/>
    <property type="match status" value="1"/>
</dbReference>
<dbReference type="Gene3D" id="3.90.550.10">
    <property type="entry name" value="Spore Coat Polysaccharide Biosynthesis Protein SpsA, Chain A"/>
    <property type="match status" value="1"/>
</dbReference>
<dbReference type="SUPFAM" id="SSF53448">
    <property type="entry name" value="Nucleotide-diphospho-sugar transferases"/>
    <property type="match status" value="1"/>
</dbReference>
<dbReference type="InterPro" id="IPR050834">
    <property type="entry name" value="Glycosyltransf_2"/>
</dbReference>
<dbReference type="CDD" id="cd00761">
    <property type="entry name" value="Glyco_tranf_GTA_type"/>
    <property type="match status" value="1"/>
</dbReference>
<organism evidence="2 3">
    <name type="scientific">Candidatus Uhrbacteria bacterium CG10_big_fil_rev_8_21_14_0_10_48_16</name>
    <dbReference type="NCBI Taxonomy" id="1975038"/>
    <lineage>
        <taxon>Bacteria</taxon>
        <taxon>Candidatus Uhriibacteriota</taxon>
    </lineage>
</organism>
<dbReference type="Pfam" id="PF00535">
    <property type="entry name" value="Glycos_transf_2"/>
    <property type="match status" value="1"/>
</dbReference>
<sequence length="234" mass="26934">MNRISVIIPTYQHAKTLPRVLDSVKAQSRLPNEIIVVDDGSTDRTKEVLKPYMPDITYLYQANQGAPMARNAGFAESTGDLVIFWDADVVGESCMLESLERALNGHPDASWAYASFFWGKTLFQGKTFDPKALRINNYIHTSSLIRRGDFPGFDPALKRFQDWDLWLTMSEQGKKGIFVDERLYRILVETGRPALSTWMPKMMYNIPWNRLGWMPKRMKDYQASRAVIVTKHHL</sequence>